<organism evidence="3 4">
    <name type="scientific">Agaricus bisporus var. burnettii</name>
    <dbReference type="NCBI Taxonomy" id="192524"/>
    <lineage>
        <taxon>Eukaryota</taxon>
        <taxon>Fungi</taxon>
        <taxon>Dikarya</taxon>
        <taxon>Basidiomycota</taxon>
        <taxon>Agaricomycotina</taxon>
        <taxon>Agaricomycetes</taxon>
        <taxon>Agaricomycetidae</taxon>
        <taxon>Agaricales</taxon>
        <taxon>Agaricineae</taxon>
        <taxon>Agaricaceae</taxon>
        <taxon>Agaricus</taxon>
    </lineage>
</organism>
<keyword evidence="2" id="KW-0812">Transmembrane</keyword>
<feature type="compositionally biased region" description="Low complexity" evidence="1">
    <location>
        <begin position="91"/>
        <end position="111"/>
    </location>
</feature>
<gene>
    <name evidence="3" type="ORF">Agabi119p4_10118</name>
</gene>
<dbReference type="EMBL" id="JABXXO010000014">
    <property type="protein sequence ID" value="KAF7760709.1"/>
    <property type="molecule type" value="Genomic_DNA"/>
</dbReference>
<feature type="region of interest" description="Disordered" evidence="1">
    <location>
        <begin position="78"/>
        <end position="127"/>
    </location>
</feature>
<evidence type="ECO:0000313" key="4">
    <source>
        <dbReference type="Proteomes" id="UP000629468"/>
    </source>
</evidence>
<evidence type="ECO:0000256" key="1">
    <source>
        <dbReference type="SAM" id="MobiDB-lite"/>
    </source>
</evidence>
<proteinExistence type="predicted"/>
<dbReference type="Proteomes" id="UP000629468">
    <property type="component" value="Unassembled WGS sequence"/>
</dbReference>
<feature type="transmembrane region" description="Helical" evidence="2">
    <location>
        <begin position="7"/>
        <end position="28"/>
    </location>
</feature>
<protein>
    <submittedName>
        <fullName evidence="3">Uncharacterized protein</fullName>
    </submittedName>
</protein>
<comment type="caution">
    <text evidence="3">The sequence shown here is derived from an EMBL/GenBank/DDBJ whole genome shotgun (WGS) entry which is preliminary data.</text>
</comment>
<keyword evidence="2" id="KW-0472">Membrane</keyword>
<keyword evidence="2" id="KW-1133">Transmembrane helix</keyword>
<sequence>MAGWIDLFSLFVTVGVISGTIYGIVYLVKQVTDGIQSTKERMKQKGYDISGKGVSIKTAKRFDRQDYIDATQRGMMKTMTAASFNRRGESSDGQSSPSTSFSPSMSGSRPSAMPRANSSNSAKSAGR</sequence>
<evidence type="ECO:0000313" key="3">
    <source>
        <dbReference type="EMBL" id="KAF7760709.1"/>
    </source>
</evidence>
<evidence type="ECO:0000256" key="2">
    <source>
        <dbReference type="SAM" id="Phobius"/>
    </source>
</evidence>
<feature type="compositionally biased region" description="Polar residues" evidence="1">
    <location>
        <begin position="116"/>
        <end position="127"/>
    </location>
</feature>
<accession>A0A8H7C0Y9</accession>
<reference evidence="3 4" key="1">
    <citation type="journal article" name="Sci. Rep.">
        <title>Telomere-to-telomere assembled and centromere annotated genomes of the two main subspecies of the button mushroom Agaricus bisporus reveal especially polymorphic chromosome ends.</title>
        <authorList>
            <person name="Sonnenberg A.S.M."/>
            <person name="Sedaghat-Telgerd N."/>
            <person name="Lavrijssen B."/>
            <person name="Ohm R.A."/>
            <person name="Hendrickx P.M."/>
            <person name="Scholtmeijer K."/>
            <person name="Baars J.J.P."/>
            <person name="van Peer A."/>
        </authorList>
    </citation>
    <scope>NUCLEOTIDE SEQUENCE [LARGE SCALE GENOMIC DNA]</scope>
    <source>
        <strain evidence="3 4">H119_p4</strain>
    </source>
</reference>
<dbReference type="AlphaFoldDB" id="A0A8H7C0Y9"/>
<name>A0A8H7C0Y9_AGABI</name>